<dbReference type="Proteomes" id="UP001164472">
    <property type="component" value="Chromosome"/>
</dbReference>
<evidence type="ECO:0000313" key="4">
    <source>
        <dbReference type="Proteomes" id="UP001164472"/>
    </source>
</evidence>
<gene>
    <name evidence="3" type="ORF">NNL22_17240</name>
</gene>
<organism evidence="3 4">
    <name type="scientific">Alkalimarinus sediminis</name>
    <dbReference type="NCBI Taxonomy" id="1632866"/>
    <lineage>
        <taxon>Bacteria</taxon>
        <taxon>Pseudomonadati</taxon>
        <taxon>Pseudomonadota</taxon>
        <taxon>Gammaproteobacteria</taxon>
        <taxon>Alteromonadales</taxon>
        <taxon>Alteromonadaceae</taxon>
        <taxon>Alkalimarinus</taxon>
    </lineage>
</organism>
<protein>
    <submittedName>
        <fullName evidence="3">DUF4124 domain-containing protein</fullName>
    </submittedName>
</protein>
<feature type="region of interest" description="Disordered" evidence="1">
    <location>
        <begin position="94"/>
        <end position="128"/>
    </location>
</feature>
<feature type="compositionally biased region" description="Polar residues" evidence="1">
    <location>
        <begin position="94"/>
        <end position="123"/>
    </location>
</feature>
<accession>A0A9E8HHG0</accession>
<reference evidence="3" key="1">
    <citation type="submission" date="2022-07" db="EMBL/GenBank/DDBJ databases">
        <title>Alkalimarinus sp. nov., isolated from gut of a Alitta virens.</title>
        <authorList>
            <person name="Yang A.I."/>
            <person name="Shin N.-R."/>
        </authorList>
    </citation>
    <scope>NUCLEOTIDE SEQUENCE</scope>
    <source>
        <strain evidence="3">FA028</strain>
    </source>
</reference>
<dbReference type="Pfam" id="PF13511">
    <property type="entry name" value="DUF4124"/>
    <property type="match status" value="1"/>
</dbReference>
<keyword evidence="4" id="KW-1185">Reference proteome</keyword>
<dbReference type="KEGG" id="asem:NNL22_17240"/>
<dbReference type="RefSeq" id="WP_251810170.1">
    <property type="nucleotide sequence ID" value="NZ_CP101527.1"/>
</dbReference>
<evidence type="ECO:0000259" key="2">
    <source>
        <dbReference type="Pfam" id="PF13511"/>
    </source>
</evidence>
<sequence>MKWIYRIFTLIILAGALAIPFFMKNKQGEPMMSLPGLKDLSPSSIVSNVPSPASDRTVYKWKDHNGVWHYGDQPPEGVQFSTLVVNDKTNIIQSTPVPKTDSAPTKATLNNEPKNTYTPSKNTYAPPKSDEEVLTLDRALNIVDDAHAVRDMMEQRNQHLDALTGNKEKK</sequence>
<dbReference type="AlphaFoldDB" id="A0A9E8HHG0"/>
<evidence type="ECO:0000256" key="1">
    <source>
        <dbReference type="SAM" id="MobiDB-lite"/>
    </source>
</evidence>
<name>A0A9E8HHG0_9ALTE</name>
<evidence type="ECO:0000313" key="3">
    <source>
        <dbReference type="EMBL" id="UZW74743.1"/>
    </source>
</evidence>
<dbReference type="EMBL" id="CP101527">
    <property type="protein sequence ID" value="UZW74743.1"/>
    <property type="molecule type" value="Genomic_DNA"/>
</dbReference>
<proteinExistence type="predicted"/>
<feature type="domain" description="DUF4124" evidence="2">
    <location>
        <begin position="52"/>
        <end position="84"/>
    </location>
</feature>
<dbReference type="InterPro" id="IPR025392">
    <property type="entry name" value="DUF4124"/>
</dbReference>